<sequence length="216" mass="24568">MYLHAQKLTARMWYVPLLLQKGPYTRQTVSSVMTASDARRPCCCVPCPSARQRLCIGPEMQLDTRQWGHILTNGVLDLTSRNDSQLHDMARARHTSRAFQTSSKDHSAQVGYTCLGRNRNEPNLTSYCQLIRHSRIPTKLSTLVQLFMIAFTDAIFAWDSINPQLSTWCGVICRVTFHRCVGLLDHDLHPIEQCVEYVEDFRSQCASGHNLTKSPT</sequence>
<evidence type="ECO:0000313" key="2">
    <source>
        <dbReference type="Proteomes" id="UP000499080"/>
    </source>
</evidence>
<dbReference type="AlphaFoldDB" id="A0A4Y2DTS7"/>
<keyword evidence="2" id="KW-1185">Reference proteome</keyword>
<gene>
    <name evidence="1" type="ORF">AVEN_259345_1</name>
</gene>
<accession>A0A4Y2DTS7</accession>
<dbReference type="Proteomes" id="UP000499080">
    <property type="component" value="Unassembled WGS sequence"/>
</dbReference>
<dbReference type="EMBL" id="BGPR01000424">
    <property type="protein sequence ID" value="GBM19436.1"/>
    <property type="molecule type" value="Genomic_DNA"/>
</dbReference>
<evidence type="ECO:0000313" key="1">
    <source>
        <dbReference type="EMBL" id="GBM19436.1"/>
    </source>
</evidence>
<name>A0A4Y2DTS7_ARAVE</name>
<proteinExistence type="predicted"/>
<protein>
    <submittedName>
        <fullName evidence="1">Uncharacterized protein</fullName>
    </submittedName>
</protein>
<reference evidence="1 2" key="1">
    <citation type="journal article" date="2019" name="Sci. Rep.">
        <title>Orb-weaving spider Araneus ventricosus genome elucidates the spidroin gene catalogue.</title>
        <authorList>
            <person name="Kono N."/>
            <person name="Nakamura H."/>
            <person name="Ohtoshi R."/>
            <person name="Moran D.A.P."/>
            <person name="Shinohara A."/>
            <person name="Yoshida Y."/>
            <person name="Fujiwara M."/>
            <person name="Mori M."/>
            <person name="Tomita M."/>
            <person name="Arakawa K."/>
        </authorList>
    </citation>
    <scope>NUCLEOTIDE SEQUENCE [LARGE SCALE GENOMIC DNA]</scope>
</reference>
<comment type="caution">
    <text evidence="1">The sequence shown here is derived from an EMBL/GenBank/DDBJ whole genome shotgun (WGS) entry which is preliminary data.</text>
</comment>
<organism evidence="1 2">
    <name type="scientific">Araneus ventricosus</name>
    <name type="common">Orbweaver spider</name>
    <name type="synonym">Epeira ventricosa</name>
    <dbReference type="NCBI Taxonomy" id="182803"/>
    <lineage>
        <taxon>Eukaryota</taxon>
        <taxon>Metazoa</taxon>
        <taxon>Ecdysozoa</taxon>
        <taxon>Arthropoda</taxon>
        <taxon>Chelicerata</taxon>
        <taxon>Arachnida</taxon>
        <taxon>Araneae</taxon>
        <taxon>Araneomorphae</taxon>
        <taxon>Entelegynae</taxon>
        <taxon>Araneoidea</taxon>
        <taxon>Araneidae</taxon>
        <taxon>Araneus</taxon>
    </lineage>
</organism>